<evidence type="ECO:0000313" key="3">
    <source>
        <dbReference type="Proteomes" id="UP000054097"/>
    </source>
</evidence>
<evidence type="ECO:0000256" key="1">
    <source>
        <dbReference type="SAM" id="MobiDB-lite"/>
    </source>
</evidence>
<feature type="region of interest" description="Disordered" evidence="1">
    <location>
        <begin position="140"/>
        <end position="162"/>
    </location>
</feature>
<protein>
    <submittedName>
        <fullName evidence="2">Uncharacterized protein</fullName>
    </submittedName>
</protein>
<sequence length="1179" mass="129042">MALQAPERRGKTTIEEDLARAFALSQADKRLGEYFPPVENLSHEWHYDGTEHTGGGFESDMYAFRTRGQVKKEFEVSVVQWARERDVADQAWAAEEAARGIERRNEDRKMKSLWAPEEADIIEARREAEKAWAKEQMELEGLAPTKDQGPKPKKSSPPTMIDARRLNETLYRPNLGEVNPTDRTTAWLSGRGEKAGIKENRMDPTEQNEIHTMDVYEEELRRRRSSRQDTKPRSHTGNGDLAHRKSMVSSKPPSLPSKSVLGEEIVMSPASASQVSIDQTSSQGPPLRLESPSASEFTTPVAQRRQSMKSMKSIKSGISAPETTIPPSLPSKGSGRGSPDSMETESRRSPRSAIESLPEPIDILSPEAEENQATRFQSRPSSSTSRRIESFVMHNKEPIMQERPISYNAMMTDSWVDLKSRPSLKSQLPQSLKSREQPAIKSQEPSLNSREQDVHVRSSSSSWRFPVPENNELLVDETIISGLPGTSEPSMTTLVAADRFVSPASQIAQSYRQMVLEASADPTNSIYLRDMPFTVPSMFSRSVLQVTEEVGEETEDERAAQRQEEARDDPSTPRQRPTSIPPHLRFPAPSAKSSKPPAPSAKSSKLPGPSTRSPNPPVNVDKSLPGTPYTMTHSIVSTPEFDADALESAQRTDDSYYRRDQDSLPPGYSSGSKTPRGSLLKSQRDSYGTLGDVKEYGKSATSLRSAKTSSTGAMGDIEAQEVLNPVRGAERRPSKRSSQRPHKPEGSVTSEGSGSTVKASKHSRSQSSASDDGRRLRETRDAPRERSSASRIKFLHQRSRSDLPPGSAHTRISLSDSESGPENDLPPVPDEAPGSPTHSSPMSVDISDDDGGQYANVPPEVEEARAPGRMSGQTFGLPTGTNMTFDNRDSRDWKTPYEPINESKVSLGSRPQSMAQSMAPSTRSNRTRASTLRASMKSPLANISERDTASELSFRGEEIHESGSFGVHNESGSGESNEPIPVEPEEEESPMDKYGMGPAWRAELWGSVAWDAAAHKRGSSTKRKMAFDEQGNILPVSDKKSATERKSSSSSLGDELKDNFTLGHGPDSYHGSQRNSVANPASQRNSTANPVSQGNSIANPASQRNSTVNPPSSGMEDQASSGNKGQSSSAASKLKHNVGEVIEWHEDTEVGMAGIGAHGIRAKVSYKEPTPEESDGFTD</sequence>
<feature type="compositionally biased region" description="Polar residues" evidence="1">
    <location>
        <begin position="903"/>
        <end position="933"/>
    </location>
</feature>
<feature type="compositionally biased region" description="Low complexity" evidence="1">
    <location>
        <begin position="746"/>
        <end position="758"/>
    </location>
</feature>
<feature type="region of interest" description="Disordered" evidence="1">
    <location>
        <begin position="1160"/>
        <end position="1179"/>
    </location>
</feature>
<feature type="compositionally biased region" description="Basic and acidic residues" evidence="1">
    <location>
        <begin position="771"/>
        <end position="788"/>
    </location>
</feature>
<reference evidence="2 3" key="1">
    <citation type="submission" date="2014-04" db="EMBL/GenBank/DDBJ databases">
        <authorList>
            <consortium name="DOE Joint Genome Institute"/>
            <person name="Kuo A."/>
            <person name="Zuccaro A."/>
            <person name="Kohler A."/>
            <person name="Nagy L.G."/>
            <person name="Floudas D."/>
            <person name="Copeland A."/>
            <person name="Barry K.W."/>
            <person name="Cichocki N."/>
            <person name="Veneault-Fourrey C."/>
            <person name="LaButti K."/>
            <person name="Lindquist E.A."/>
            <person name="Lipzen A."/>
            <person name="Lundell T."/>
            <person name="Morin E."/>
            <person name="Murat C."/>
            <person name="Sun H."/>
            <person name="Tunlid A."/>
            <person name="Henrissat B."/>
            <person name="Grigoriev I.V."/>
            <person name="Hibbett D.S."/>
            <person name="Martin F."/>
            <person name="Nordberg H.P."/>
            <person name="Cantor M.N."/>
            <person name="Hua S.X."/>
        </authorList>
    </citation>
    <scope>NUCLEOTIDE SEQUENCE [LARGE SCALE GENOMIC DNA]</scope>
    <source>
        <strain evidence="2 3">MAFF 305830</strain>
    </source>
</reference>
<feature type="compositionally biased region" description="Polar residues" evidence="1">
    <location>
        <begin position="810"/>
        <end position="820"/>
    </location>
</feature>
<keyword evidence="3" id="KW-1185">Reference proteome</keyword>
<feature type="compositionally biased region" description="Polar residues" evidence="1">
    <location>
        <begin position="699"/>
        <end position="712"/>
    </location>
</feature>
<feature type="compositionally biased region" description="Basic residues" evidence="1">
    <location>
        <begin position="1015"/>
        <end position="1024"/>
    </location>
</feature>
<gene>
    <name evidence="2" type="ORF">M408DRAFT_325664</name>
</gene>
<feature type="compositionally biased region" description="Polar residues" evidence="1">
    <location>
        <begin position="871"/>
        <end position="885"/>
    </location>
</feature>
<feature type="region of interest" description="Disordered" evidence="1">
    <location>
        <begin position="193"/>
        <end position="387"/>
    </location>
</feature>
<feature type="region of interest" description="Disordered" evidence="1">
    <location>
        <begin position="546"/>
        <end position="997"/>
    </location>
</feature>
<feature type="compositionally biased region" description="Basic and acidic residues" evidence="1">
    <location>
        <begin position="1037"/>
        <end position="1047"/>
    </location>
</feature>
<feature type="compositionally biased region" description="Basic and acidic residues" evidence="1">
    <location>
        <begin position="650"/>
        <end position="662"/>
    </location>
</feature>
<feature type="compositionally biased region" description="Basic and acidic residues" evidence="1">
    <location>
        <begin position="557"/>
        <end position="571"/>
    </location>
</feature>
<feature type="compositionally biased region" description="Basic and acidic residues" evidence="1">
    <location>
        <begin position="193"/>
        <end position="232"/>
    </location>
</feature>
<dbReference type="AlphaFoldDB" id="A0A0C2X815"/>
<dbReference type="Proteomes" id="UP000054097">
    <property type="component" value="Unassembled WGS sequence"/>
</dbReference>
<feature type="compositionally biased region" description="Polar residues" evidence="1">
    <location>
        <begin position="292"/>
        <end position="305"/>
    </location>
</feature>
<feature type="compositionally biased region" description="Polar residues" evidence="1">
    <location>
        <begin position="1070"/>
        <end position="1112"/>
    </location>
</feature>
<feature type="compositionally biased region" description="Low complexity" evidence="1">
    <location>
        <begin position="308"/>
        <end position="319"/>
    </location>
</feature>
<dbReference type="HOGENOM" id="CLU_273214_0_0_1"/>
<feature type="compositionally biased region" description="Polar residues" evidence="1">
    <location>
        <begin position="371"/>
        <end position="385"/>
    </location>
</feature>
<organism evidence="2 3">
    <name type="scientific">Serendipita vermifera MAFF 305830</name>
    <dbReference type="NCBI Taxonomy" id="933852"/>
    <lineage>
        <taxon>Eukaryota</taxon>
        <taxon>Fungi</taxon>
        <taxon>Dikarya</taxon>
        <taxon>Basidiomycota</taxon>
        <taxon>Agaricomycotina</taxon>
        <taxon>Agaricomycetes</taxon>
        <taxon>Sebacinales</taxon>
        <taxon>Serendipitaceae</taxon>
        <taxon>Serendipita</taxon>
    </lineage>
</organism>
<reference evidence="3" key="2">
    <citation type="submission" date="2015-01" db="EMBL/GenBank/DDBJ databases">
        <title>Evolutionary Origins and Diversification of the Mycorrhizal Mutualists.</title>
        <authorList>
            <consortium name="DOE Joint Genome Institute"/>
            <consortium name="Mycorrhizal Genomics Consortium"/>
            <person name="Kohler A."/>
            <person name="Kuo A."/>
            <person name="Nagy L.G."/>
            <person name="Floudas D."/>
            <person name="Copeland A."/>
            <person name="Barry K.W."/>
            <person name="Cichocki N."/>
            <person name="Veneault-Fourrey C."/>
            <person name="LaButti K."/>
            <person name="Lindquist E.A."/>
            <person name="Lipzen A."/>
            <person name="Lundell T."/>
            <person name="Morin E."/>
            <person name="Murat C."/>
            <person name="Riley R."/>
            <person name="Ohm R."/>
            <person name="Sun H."/>
            <person name="Tunlid A."/>
            <person name="Henrissat B."/>
            <person name="Grigoriev I.V."/>
            <person name="Hibbett D.S."/>
            <person name="Martin F."/>
        </authorList>
    </citation>
    <scope>NUCLEOTIDE SEQUENCE [LARGE SCALE GENOMIC DNA]</scope>
    <source>
        <strain evidence="3">MAFF 305830</strain>
    </source>
</reference>
<name>A0A0C2X815_SERVB</name>
<feature type="compositionally biased region" description="Polar residues" evidence="1">
    <location>
        <begin position="1118"/>
        <end position="1131"/>
    </location>
</feature>
<dbReference type="OrthoDB" id="3157628at2759"/>
<accession>A0A0C2X815</accession>
<evidence type="ECO:0000313" key="2">
    <source>
        <dbReference type="EMBL" id="KIM34188.1"/>
    </source>
</evidence>
<proteinExistence type="predicted"/>
<feature type="compositionally biased region" description="Low complexity" evidence="1">
    <location>
        <begin position="247"/>
        <end position="260"/>
    </location>
</feature>
<feature type="compositionally biased region" description="Polar residues" evidence="1">
    <location>
        <begin position="270"/>
        <end position="284"/>
    </location>
</feature>
<dbReference type="EMBL" id="KN824277">
    <property type="protein sequence ID" value="KIM34188.1"/>
    <property type="molecule type" value="Genomic_DNA"/>
</dbReference>
<feature type="compositionally biased region" description="Basic and acidic residues" evidence="1">
    <location>
        <begin position="886"/>
        <end position="895"/>
    </location>
</feature>
<feature type="compositionally biased region" description="Low complexity" evidence="1">
    <location>
        <begin position="587"/>
        <end position="610"/>
    </location>
</feature>
<feature type="region of interest" description="Disordered" evidence="1">
    <location>
        <begin position="426"/>
        <end position="452"/>
    </location>
</feature>
<feature type="compositionally biased region" description="Basic and acidic residues" evidence="1">
    <location>
        <begin position="944"/>
        <end position="961"/>
    </location>
</feature>
<feature type="region of interest" description="Disordered" evidence="1">
    <location>
        <begin position="1013"/>
        <end position="1134"/>
    </location>
</feature>